<evidence type="ECO:0000259" key="1">
    <source>
        <dbReference type="Pfam" id="PF06983"/>
    </source>
</evidence>
<evidence type="ECO:0000313" key="3">
    <source>
        <dbReference type="Proteomes" id="UP000199136"/>
    </source>
</evidence>
<dbReference type="AlphaFoldDB" id="A0A1I5W4A3"/>
<dbReference type="InterPro" id="IPR028973">
    <property type="entry name" value="PhnB-like"/>
</dbReference>
<name>A0A1I5W4A3_9LACT</name>
<feature type="domain" description="PhnB-like" evidence="1">
    <location>
        <begin position="3"/>
        <end position="122"/>
    </location>
</feature>
<organism evidence="2 3">
    <name type="scientific">Desemzia incerta</name>
    <dbReference type="NCBI Taxonomy" id="82801"/>
    <lineage>
        <taxon>Bacteria</taxon>
        <taxon>Bacillati</taxon>
        <taxon>Bacillota</taxon>
        <taxon>Bacilli</taxon>
        <taxon>Lactobacillales</taxon>
        <taxon>Carnobacteriaceae</taxon>
        <taxon>Desemzia</taxon>
    </lineage>
</organism>
<protein>
    <submittedName>
        <fullName evidence="2">Glyoxalase superfamily enzyme, possibly 3-demethylubiquinone-9 3-methyltransferase</fullName>
    </submittedName>
</protein>
<keyword evidence="2" id="KW-0830">Ubiquinone</keyword>
<dbReference type="PANTHER" id="PTHR33990:SF4">
    <property type="entry name" value="PHNB-LIKE DOMAIN-CONTAINING PROTEIN"/>
    <property type="match status" value="1"/>
</dbReference>
<dbReference type="CDD" id="cd06588">
    <property type="entry name" value="PhnB_like"/>
    <property type="match status" value="2"/>
</dbReference>
<dbReference type="STRING" id="82801.SAMN04488506_0763"/>
<proteinExistence type="predicted"/>
<dbReference type="SUPFAM" id="SSF54593">
    <property type="entry name" value="Glyoxalase/Bleomycin resistance protein/Dihydroxybiphenyl dioxygenase"/>
    <property type="match status" value="2"/>
</dbReference>
<keyword evidence="2" id="KW-0489">Methyltransferase</keyword>
<evidence type="ECO:0000313" key="2">
    <source>
        <dbReference type="EMBL" id="SFQ14584.1"/>
    </source>
</evidence>
<dbReference type="PANTHER" id="PTHR33990">
    <property type="entry name" value="PROTEIN YJDN-RELATED"/>
    <property type="match status" value="1"/>
</dbReference>
<dbReference type="Proteomes" id="UP000199136">
    <property type="component" value="Unassembled WGS sequence"/>
</dbReference>
<gene>
    <name evidence="2" type="ORF">SAMN04488506_0763</name>
</gene>
<dbReference type="EMBL" id="FOXW01000002">
    <property type="protein sequence ID" value="SFQ14584.1"/>
    <property type="molecule type" value="Genomic_DNA"/>
</dbReference>
<feature type="domain" description="PhnB-like" evidence="1">
    <location>
        <begin position="133"/>
        <end position="253"/>
    </location>
</feature>
<dbReference type="Pfam" id="PF06983">
    <property type="entry name" value="3-dmu-9_3-mt"/>
    <property type="match status" value="2"/>
</dbReference>
<dbReference type="GO" id="GO:0008168">
    <property type="term" value="F:methyltransferase activity"/>
    <property type="evidence" value="ECO:0007669"/>
    <property type="project" value="UniProtKB-KW"/>
</dbReference>
<accession>A0A1I5W4A3</accession>
<keyword evidence="2" id="KW-0808">Transferase</keyword>
<dbReference type="Gene3D" id="3.30.720.110">
    <property type="match status" value="1"/>
</dbReference>
<dbReference type="Gene3D" id="3.10.180.10">
    <property type="entry name" value="2,3-Dihydroxybiphenyl 1,2-Dioxygenase, domain 1"/>
    <property type="match status" value="1"/>
</dbReference>
<dbReference type="Gene3D" id="3.30.720.100">
    <property type="match status" value="1"/>
</dbReference>
<keyword evidence="3" id="KW-1185">Reference proteome</keyword>
<dbReference type="InterPro" id="IPR029068">
    <property type="entry name" value="Glyas_Bleomycin-R_OHBP_Dase"/>
</dbReference>
<dbReference type="GO" id="GO:0032259">
    <property type="term" value="P:methylation"/>
    <property type="evidence" value="ECO:0007669"/>
    <property type="project" value="UniProtKB-KW"/>
</dbReference>
<dbReference type="OrthoDB" id="9806473at2"/>
<dbReference type="RefSeq" id="WP_092479820.1">
    <property type="nucleotide sequence ID" value="NZ_CP126128.1"/>
</dbReference>
<sequence>MKAIIPHLWFDKEAVEAAEFYTSVFEQSRIQSIAQIHDTPSGTADVVAITLKGQEFRFISAGPDFQMTPAISLRVYCSSKEEVLYLWEILKVDGSILMEVGEYPFSGQYGWLNDRYGVSWQLLWTEEETTAGKIVPQLLFSGQQVGKAKEAIEFYTLLFENSQVDKVVYYEEESDPNSPDMLQYALFTLNGQLFSAMDSNIDYGFVFNEAFSFLVQCDTREEIDFLWKKLSAVPEAEECGWLKDYYGVSWQITPVVLDDLLATDDEKRKERVTKAFLKMKKLDIAALRAAYEKD</sequence>
<reference evidence="2 3" key="1">
    <citation type="submission" date="2016-10" db="EMBL/GenBank/DDBJ databases">
        <authorList>
            <person name="de Groot N.N."/>
        </authorList>
    </citation>
    <scope>NUCLEOTIDE SEQUENCE [LARGE SCALE GENOMIC DNA]</scope>
    <source>
        <strain evidence="2 3">DSM 20581</strain>
    </source>
</reference>